<name>A0ABY5PB77_9ACTN</name>
<gene>
    <name evidence="2" type="ORF">LRS13_13560</name>
</gene>
<evidence type="ECO:0000313" key="3">
    <source>
        <dbReference type="Proteomes" id="UP001058860"/>
    </source>
</evidence>
<reference evidence="3" key="1">
    <citation type="submission" date="2021-11" db="EMBL/GenBank/DDBJ databases">
        <title>Cultivation dependent microbiological survey of springs from the worlds oldest radium mine currently devoted to the extraction of radon-saturated water.</title>
        <authorList>
            <person name="Kapinusova G."/>
            <person name="Smrhova T."/>
            <person name="Strejcek M."/>
            <person name="Suman J."/>
            <person name="Jani K."/>
            <person name="Pajer P."/>
            <person name="Uhlik O."/>
        </authorList>
    </citation>
    <scope>NUCLEOTIDE SEQUENCE [LARGE SCALE GENOMIC DNA]</scope>
    <source>
        <strain evidence="3">J379</strain>
    </source>
</reference>
<dbReference type="EMBL" id="CP088295">
    <property type="protein sequence ID" value="UUY01750.1"/>
    <property type="molecule type" value="Genomic_DNA"/>
</dbReference>
<dbReference type="InterPro" id="IPR052918">
    <property type="entry name" value="Motility_Chemotaxis_Reg"/>
</dbReference>
<feature type="signal peptide" evidence="1">
    <location>
        <begin position="1"/>
        <end position="29"/>
    </location>
</feature>
<dbReference type="SUPFAM" id="SSF50998">
    <property type="entry name" value="Quinoprotein alcohol dehydrogenase-like"/>
    <property type="match status" value="1"/>
</dbReference>
<accession>A0ABY5PB77</accession>
<sequence>MHHFAGRGRMAVLMLVACAAAATPPTAGAATLTDIKLRYDAQMALAKNPPPATKSGVSVVIPKEGTNQLIGTVLDDPMYLPYTDVLSGTPGGYDTFMSVDPSQASPGAGEIDLWDGSNEYDLAYNPGKTQETYGGQLGDMFVAGDDRHPFYAGRTSNSAVDRDFAYAYRFDPRYSTLRVHGDPGSYRLVSAFSPWFLGQSGVAVFYRKGSINDMVAFVEGVTTAQLRARMQRAVPADPKPRVPGAYQSDEPGVSNLGYIETDPEGNAYQTSQCSSLPKGFTGEGSYCVAKFDPAGKLVWGRKLGSTRDGDGPWGEFVWRLVYDRGFVYLAGATQSAYGGPKPPGGLQGLAAIVVKLDASTGQQVAVRQVAPANGHSVSWSMTKDDAGHLYVAGGTGSSTLHPIPPIVAPFVTKLNMSDLSSLWIDSPADGQGELISAEALGGIAYIPGDAPGEGKVFATGYTAVGTYLGADWRSNDVFWVRYDTDGTYEGGGSFGPPREHDGPWQTEVDGDGNVYVVGATNGSMDGEPFKGRGDGFVRKMRPDGTHLWTRLIGTGGSDVVHGLRIVGDTLYLSGDSEGSLDGVQSAAGGSDVFVAKMDTDGRLLGVRQFGTEGLDNTFQLGVAGDRLLIGGHTEGSMTRPFSGGLDVFVTSLQRDTLAFSPAG</sequence>
<dbReference type="PANTHER" id="PTHR35580">
    <property type="entry name" value="CELL SURFACE GLYCOPROTEIN (S-LAYER PROTEIN)-LIKE PROTEIN"/>
    <property type="match status" value="1"/>
</dbReference>
<proteinExistence type="predicted"/>
<protein>
    <submittedName>
        <fullName evidence="2">Uncharacterized protein</fullName>
    </submittedName>
</protein>
<dbReference type="RefSeq" id="WP_353862299.1">
    <property type="nucleotide sequence ID" value="NZ_CP088295.1"/>
</dbReference>
<keyword evidence="3" id="KW-1185">Reference proteome</keyword>
<organism evidence="2 3">
    <name type="scientific">Svornostia abyssi</name>
    <dbReference type="NCBI Taxonomy" id="2898438"/>
    <lineage>
        <taxon>Bacteria</taxon>
        <taxon>Bacillati</taxon>
        <taxon>Actinomycetota</taxon>
        <taxon>Thermoleophilia</taxon>
        <taxon>Solirubrobacterales</taxon>
        <taxon>Baekduiaceae</taxon>
        <taxon>Svornostia</taxon>
    </lineage>
</organism>
<dbReference type="InterPro" id="IPR011047">
    <property type="entry name" value="Quinoprotein_ADH-like_sf"/>
</dbReference>
<dbReference type="Proteomes" id="UP001058860">
    <property type="component" value="Chromosome"/>
</dbReference>
<evidence type="ECO:0000256" key="1">
    <source>
        <dbReference type="SAM" id="SignalP"/>
    </source>
</evidence>
<feature type="chain" id="PRO_5047154765" evidence="1">
    <location>
        <begin position="30"/>
        <end position="663"/>
    </location>
</feature>
<dbReference type="PANTHER" id="PTHR35580:SF1">
    <property type="entry name" value="PHYTASE-LIKE DOMAIN-CONTAINING PROTEIN"/>
    <property type="match status" value="1"/>
</dbReference>
<keyword evidence="1" id="KW-0732">Signal</keyword>
<evidence type="ECO:0000313" key="2">
    <source>
        <dbReference type="EMBL" id="UUY01750.1"/>
    </source>
</evidence>